<dbReference type="EMBL" id="JAUZVV010000001">
    <property type="protein sequence ID" value="MDT3316454.1"/>
    <property type="molecule type" value="Genomic_DNA"/>
</dbReference>
<feature type="transmembrane region" description="Helical" evidence="1">
    <location>
        <begin position="12"/>
        <end position="31"/>
    </location>
</feature>
<evidence type="ECO:0000313" key="2">
    <source>
        <dbReference type="EMBL" id="MDT3316454.1"/>
    </source>
</evidence>
<feature type="transmembrane region" description="Helical" evidence="1">
    <location>
        <begin position="43"/>
        <end position="63"/>
    </location>
</feature>
<dbReference type="Proteomes" id="UP001251849">
    <property type="component" value="Unassembled WGS sequence"/>
</dbReference>
<gene>
    <name evidence="2" type="ORF">Q9S71_06420</name>
</gene>
<comment type="caution">
    <text evidence="2">The sequence shown here is derived from an EMBL/GenBank/DDBJ whole genome shotgun (WGS) entry which is preliminary data.</text>
</comment>
<proteinExistence type="predicted"/>
<organism evidence="2 3">
    <name type="scientific">Microbacterium gawkjiense</name>
    <dbReference type="NCBI Taxonomy" id="3067309"/>
    <lineage>
        <taxon>Bacteria</taxon>
        <taxon>Bacillati</taxon>
        <taxon>Actinomycetota</taxon>
        <taxon>Actinomycetes</taxon>
        <taxon>Micrococcales</taxon>
        <taxon>Microbacteriaceae</taxon>
        <taxon>Microbacterium</taxon>
    </lineage>
</organism>
<dbReference type="RefSeq" id="WP_311861259.1">
    <property type="nucleotide sequence ID" value="NZ_JAUZVV010000001.1"/>
</dbReference>
<name>A0ABU3G9G6_9MICO</name>
<keyword evidence="1" id="KW-0472">Membrane</keyword>
<accession>A0ABU3G9G6</accession>
<reference evidence="2 3" key="1">
    <citation type="submission" date="2023-08" db="EMBL/GenBank/DDBJ databases">
        <title>Microbacterium aquilitoris sp. nov. and Microbacterium gwkjibeachense sp. nov., isolated from beach.</title>
        <authorList>
            <person name="Lee S.D."/>
            <person name="Yang H."/>
            <person name="Kim I."/>
        </authorList>
    </citation>
    <scope>NUCLEOTIDE SEQUENCE [LARGE SCALE GENOMIC DNA]</scope>
    <source>
        <strain evidence="2 3">KSW4-11</strain>
    </source>
</reference>
<keyword evidence="1" id="KW-0812">Transmembrane</keyword>
<sequence>MTKPHRTTTLGTILVVVSGLGVLVAAGALATYLVTSDSTTTELAIVVGGAGTATVAGIAGVWLHRIRVVVSILATLGYLLAGAILTVGAAATLHDAGQGGFANIGAAMLLLVGAVIALPALALTLALAFFVVRDGRRPTVIA</sequence>
<feature type="transmembrane region" description="Helical" evidence="1">
    <location>
        <begin position="70"/>
        <end position="92"/>
    </location>
</feature>
<keyword evidence="1" id="KW-1133">Transmembrane helix</keyword>
<feature type="transmembrane region" description="Helical" evidence="1">
    <location>
        <begin position="104"/>
        <end position="132"/>
    </location>
</feature>
<evidence type="ECO:0000313" key="3">
    <source>
        <dbReference type="Proteomes" id="UP001251849"/>
    </source>
</evidence>
<evidence type="ECO:0008006" key="4">
    <source>
        <dbReference type="Google" id="ProtNLM"/>
    </source>
</evidence>
<protein>
    <recommendedName>
        <fullName evidence="4">Major facilitator superfamily (MFS) profile domain-containing protein</fullName>
    </recommendedName>
</protein>
<evidence type="ECO:0000256" key="1">
    <source>
        <dbReference type="SAM" id="Phobius"/>
    </source>
</evidence>
<keyword evidence="3" id="KW-1185">Reference proteome</keyword>